<evidence type="ECO:0000259" key="2">
    <source>
        <dbReference type="Pfam" id="PF04183"/>
    </source>
</evidence>
<dbReference type="Pfam" id="PF06276">
    <property type="entry name" value="FhuF"/>
    <property type="match status" value="1"/>
</dbReference>
<accession>A0ABY4S5Z1</accession>
<keyword evidence="5" id="KW-1185">Reference proteome</keyword>
<dbReference type="Proteomes" id="UP001056201">
    <property type="component" value="Chromosome 1"/>
</dbReference>
<dbReference type="PANTHER" id="PTHR34384">
    <property type="entry name" value="L-2,3-DIAMINOPROPANOATE--CITRATE LIGASE"/>
    <property type="match status" value="1"/>
</dbReference>
<protein>
    <submittedName>
        <fullName evidence="4">IucA/IucC family siderophore biosynthesis protein</fullName>
    </submittedName>
</protein>
<comment type="pathway">
    <text evidence="1">Siderophore biosynthesis.</text>
</comment>
<evidence type="ECO:0000313" key="5">
    <source>
        <dbReference type="Proteomes" id="UP001056201"/>
    </source>
</evidence>
<dbReference type="PANTHER" id="PTHR34384:SF6">
    <property type="entry name" value="STAPHYLOFERRIN B SYNTHASE"/>
    <property type="match status" value="1"/>
</dbReference>
<name>A0ABY4S5Z1_AQUTE</name>
<dbReference type="Pfam" id="PF04183">
    <property type="entry name" value="IucA_IucC"/>
    <property type="match status" value="1"/>
</dbReference>
<gene>
    <name evidence="4" type="ORF">MW290_01340</name>
</gene>
<feature type="domain" description="Aerobactin siderophore biosynthesis IucA/IucC N-terminal" evidence="2">
    <location>
        <begin position="152"/>
        <end position="402"/>
    </location>
</feature>
<evidence type="ECO:0000313" key="4">
    <source>
        <dbReference type="EMBL" id="URI07301.1"/>
    </source>
</evidence>
<reference evidence="4" key="1">
    <citation type="submission" date="2022-05" db="EMBL/GenBank/DDBJ databases">
        <title>An RpoN-dependent PEP-CTERM gene is involved in floc formation of an Aquincola tertiaricarbonis strain.</title>
        <authorList>
            <person name="Qiu D."/>
            <person name="Xia M."/>
        </authorList>
    </citation>
    <scope>NUCLEOTIDE SEQUENCE</scope>
    <source>
        <strain evidence="4">RN12</strain>
    </source>
</reference>
<dbReference type="RefSeq" id="WP_250195566.1">
    <property type="nucleotide sequence ID" value="NZ_CP097635.1"/>
</dbReference>
<proteinExistence type="predicted"/>
<dbReference type="InterPro" id="IPR007310">
    <property type="entry name" value="Aerobactin_biosyn_IucA/IucC_N"/>
</dbReference>
<evidence type="ECO:0000259" key="3">
    <source>
        <dbReference type="Pfam" id="PF06276"/>
    </source>
</evidence>
<dbReference type="EMBL" id="CP097635">
    <property type="protein sequence ID" value="URI07301.1"/>
    <property type="molecule type" value="Genomic_DNA"/>
</dbReference>
<organism evidence="4 5">
    <name type="scientific">Aquincola tertiaricarbonis</name>
    <dbReference type="NCBI Taxonomy" id="391953"/>
    <lineage>
        <taxon>Bacteria</taxon>
        <taxon>Pseudomonadati</taxon>
        <taxon>Pseudomonadota</taxon>
        <taxon>Betaproteobacteria</taxon>
        <taxon>Burkholderiales</taxon>
        <taxon>Sphaerotilaceae</taxon>
        <taxon>Aquincola</taxon>
    </lineage>
</organism>
<dbReference type="Gene3D" id="6.10.250.3370">
    <property type="match status" value="1"/>
</dbReference>
<dbReference type="Gene3D" id="3.30.310.280">
    <property type="match status" value="1"/>
</dbReference>
<evidence type="ECO:0000256" key="1">
    <source>
        <dbReference type="ARBA" id="ARBA00004924"/>
    </source>
</evidence>
<sequence>MTPPTSLATVVDHLQPEVWRRVNRQLVRKAISEYAHERIVEPQPDTAQPAQRQLHQAYRLTTPDGHTVYRFEARLLALQHWAIAADSIECLAGGVPQDVDALRFITDFKQALGLKPEQLPIYLDEICSTLYSSAYKQLNTTHGSHELIHETDFQVIETSMTEGHPAFVANNGRLGFDGSDYRAYAPEAASPFQIVWLAVHRDQAAFHSVPGLSHEQLLAEELGQPTVDRYRQQLRDQGLDPAHYLVVPAHPWQWAHKLSVAFAPYVAQRRIVVLGLSEDRYLAQQSIRTMFNISAPHKRYVKTSLSILNMGFMRGLSPYYMSGTPAINQWISELLAPDAELQATGFTLLREVASMGFRHHYYEAAIETDTPYKKMFSALWRENPLPLLKPGERLMTMASLLHTDRDGEALLPALIEASGLPARTWLKRYLQAYLTPLVHCFYTYDLVFMPHGENLILVMQDHVPVRVIMKDIAEEAAIFNTQVQLPDAVRRLVMDFPEHLKTLAVFIDIFDGFFRYMNQILVESGTCTEADFWREVADNIRRYQDEHPQQRDKHARYDLFAPTFRQSCLNRLQMGNNTQMINLADPAANLKIVGTLDNPLAPWAPSAKAAPRPLASEVAS</sequence>
<dbReference type="Gene3D" id="1.10.510.40">
    <property type="match status" value="1"/>
</dbReference>
<dbReference type="InterPro" id="IPR037455">
    <property type="entry name" value="LucA/IucC-like"/>
</dbReference>
<dbReference type="InterPro" id="IPR022770">
    <property type="entry name" value="IucA/IucC-like_C"/>
</dbReference>
<feature type="domain" description="Aerobactin siderophore biosynthesis IucA/IucC-like C-terminal" evidence="3">
    <location>
        <begin position="424"/>
        <end position="580"/>
    </location>
</feature>